<name>A0ABW2ELD9_9BACI</name>
<gene>
    <name evidence="4" type="ORF">ACFQIC_05695</name>
</gene>
<accession>A0ABW2ELD9</accession>
<dbReference type="Pfam" id="PF01522">
    <property type="entry name" value="Polysacc_deac_1"/>
    <property type="match status" value="1"/>
</dbReference>
<reference evidence="5" key="1">
    <citation type="journal article" date="2019" name="Int. J. Syst. Evol. Microbiol.">
        <title>The Global Catalogue of Microorganisms (GCM) 10K type strain sequencing project: providing services to taxonomists for standard genome sequencing and annotation.</title>
        <authorList>
            <consortium name="The Broad Institute Genomics Platform"/>
            <consortium name="The Broad Institute Genome Sequencing Center for Infectious Disease"/>
            <person name="Wu L."/>
            <person name="Ma J."/>
        </authorList>
    </citation>
    <scope>NUCLEOTIDE SEQUENCE [LARGE SCALE GENOMIC DNA]</scope>
    <source>
        <strain evidence="5">CGMCC 4.1621</strain>
    </source>
</reference>
<keyword evidence="2" id="KW-0732">Signal</keyword>
<feature type="signal peptide" evidence="2">
    <location>
        <begin position="1"/>
        <end position="22"/>
    </location>
</feature>
<feature type="chain" id="PRO_5045063680" evidence="2">
    <location>
        <begin position="23"/>
        <end position="273"/>
    </location>
</feature>
<dbReference type="Proteomes" id="UP001596410">
    <property type="component" value="Unassembled WGS sequence"/>
</dbReference>
<sequence length="273" mass="31331">MKYSFSVLLMFFLLVACSDSEAQKVDDVLKEEEQEEQIEEKDDKENEEETKEDEVGEVVAEKPAEPQYTMNNVWGFEPIDDAEEKVVLLTFDDAPDENALQMAEKLVELNAPAIFFVNGHFINTSEKKDILREIHEMGFPIGNHTMTHASLQNISEEEQRKEIVALNDQIEGIIGERPRFFRAPFGQNTDFSKKLAEEEGMLLMNWTYGYDWEAEYQDAEKLADIMVNTELLVPGANLLMHDRDWTAKAIPDIVEGFKNKGYKLLDPSLIKVD</sequence>
<dbReference type="EMBL" id="JBHSZV010000013">
    <property type="protein sequence ID" value="MFC7061352.1"/>
    <property type="molecule type" value="Genomic_DNA"/>
</dbReference>
<feature type="region of interest" description="Disordered" evidence="1">
    <location>
        <begin position="26"/>
        <end position="57"/>
    </location>
</feature>
<dbReference type="RefSeq" id="WP_204707953.1">
    <property type="nucleotide sequence ID" value="NZ_JBHSZV010000013.1"/>
</dbReference>
<evidence type="ECO:0000313" key="4">
    <source>
        <dbReference type="EMBL" id="MFC7061352.1"/>
    </source>
</evidence>
<dbReference type="SUPFAM" id="SSF88713">
    <property type="entry name" value="Glycoside hydrolase/deacetylase"/>
    <property type="match status" value="1"/>
</dbReference>
<evidence type="ECO:0000256" key="2">
    <source>
        <dbReference type="SAM" id="SignalP"/>
    </source>
</evidence>
<proteinExistence type="predicted"/>
<dbReference type="Gene3D" id="3.20.20.370">
    <property type="entry name" value="Glycoside hydrolase/deacetylase"/>
    <property type="match status" value="1"/>
</dbReference>
<evidence type="ECO:0000313" key="5">
    <source>
        <dbReference type="Proteomes" id="UP001596410"/>
    </source>
</evidence>
<feature type="compositionally biased region" description="Acidic residues" evidence="1">
    <location>
        <begin position="29"/>
        <end position="56"/>
    </location>
</feature>
<feature type="domain" description="NodB homology" evidence="3">
    <location>
        <begin position="85"/>
        <end position="265"/>
    </location>
</feature>
<dbReference type="PROSITE" id="PS51677">
    <property type="entry name" value="NODB"/>
    <property type="match status" value="1"/>
</dbReference>
<keyword evidence="4" id="KW-0378">Hydrolase</keyword>
<evidence type="ECO:0000256" key="1">
    <source>
        <dbReference type="SAM" id="MobiDB-lite"/>
    </source>
</evidence>
<dbReference type="CDD" id="cd10917">
    <property type="entry name" value="CE4_NodB_like_6s_7s"/>
    <property type="match status" value="1"/>
</dbReference>
<dbReference type="PROSITE" id="PS51257">
    <property type="entry name" value="PROKAR_LIPOPROTEIN"/>
    <property type="match status" value="1"/>
</dbReference>
<dbReference type="InterPro" id="IPR050248">
    <property type="entry name" value="Polysacc_deacetylase_ArnD"/>
</dbReference>
<protein>
    <submittedName>
        <fullName evidence="4">Polysaccharide deacetylase family protein</fullName>
        <ecNumber evidence="4">3.-.-.-</ecNumber>
    </submittedName>
</protein>
<dbReference type="InterPro" id="IPR002509">
    <property type="entry name" value="NODB_dom"/>
</dbReference>
<evidence type="ECO:0000259" key="3">
    <source>
        <dbReference type="PROSITE" id="PS51677"/>
    </source>
</evidence>
<comment type="caution">
    <text evidence="4">The sequence shown here is derived from an EMBL/GenBank/DDBJ whole genome shotgun (WGS) entry which is preliminary data.</text>
</comment>
<dbReference type="EC" id="3.-.-.-" evidence="4"/>
<dbReference type="InterPro" id="IPR011330">
    <property type="entry name" value="Glyco_hydro/deAcase_b/a-brl"/>
</dbReference>
<dbReference type="GO" id="GO:0016787">
    <property type="term" value="F:hydrolase activity"/>
    <property type="evidence" value="ECO:0007669"/>
    <property type="project" value="UniProtKB-KW"/>
</dbReference>
<organism evidence="4 5">
    <name type="scientific">Halobacillus seohaensis</name>
    <dbReference type="NCBI Taxonomy" id="447421"/>
    <lineage>
        <taxon>Bacteria</taxon>
        <taxon>Bacillati</taxon>
        <taxon>Bacillota</taxon>
        <taxon>Bacilli</taxon>
        <taxon>Bacillales</taxon>
        <taxon>Bacillaceae</taxon>
        <taxon>Halobacillus</taxon>
    </lineage>
</organism>
<keyword evidence="5" id="KW-1185">Reference proteome</keyword>
<dbReference type="PANTHER" id="PTHR10587">
    <property type="entry name" value="GLYCOSYL TRANSFERASE-RELATED"/>
    <property type="match status" value="1"/>
</dbReference>